<organism evidence="2 3">
    <name type="scientific">Coccomyxa subellipsoidea (strain C-169)</name>
    <name type="common">Green microalga</name>
    <dbReference type="NCBI Taxonomy" id="574566"/>
    <lineage>
        <taxon>Eukaryota</taxon>
        <taxon>Viridiplantae</taxon>
        <taxon>Chlorophyta</taxon>
        <taxon>core chlorophytes</taxon>
        <taxon>Trebouxiophyceae</taxon>
        <taxon>Trebouxiophyceae incertae sedis</taxon>
        <taxon>Coccomyxaceae</taxon>
        <taxon>Coccomyxa</taxon>
        <taxon>Coccomyxa subellipsoidea</taxon>
    </lineage>
</organism>
<dbReference type="AlphaFoldDB" id="I0YTJ1"/>
<accession>I0YTJ1</accession>
<evidence type="ECO:0000256" key="1">
    <source>
        <dbReference type="SAM" id="MobiDB-lite"/>
    </source>
</evidence>
<keyword evidence="3" id="KW-1185">Reference proteome</keyword>
<dbReference type="EMBL" id="AGSI01000012">
    <property type="protein sequence ID" value="EIE21710.1"/>
    <property type="molecule type" value="Genomic_DNA"/>
</dbReference>
<sequence length="80" mass="8185">MQLAKQPLGLLGPTRSGGLPGLQTLRSPMQASRCNATCSSSTHGPPKLSISAKPVKASLALDSNAIKSQAFAHQTLSSSV</sequence>
<dbReference type="RefSeq" id="XP_005646254.1">
    <property type="nucleotide sequence ID" value="XM_005646197.1"/>
</dbReference>
<feature type="region of interest" description="Disordered" evidence="1">
    <location>
        <begin position="1"/>
        <end position="25"/>
    </location>
</feature>
<protein>
    <submittedName>
        <fullName evidence="2">Uncharacterized protein</fullName>
    </submittedName>
</protein>
<reference evidence="2 3" key="1">
    <citation type="journal article" date="2012" name="Genome Biol.">
        <title>The genome of the polar eukaryotic microalga coccomyxa subellipsoidea reveals traits of cold adaptation.</title>
        <authorList>
            <person name="Blanc G."/>
            <person name="Agarkova I."/>
            <person name="Grimwood J."/>
            <person name="Kuo A."/>
            <person name="Brueggeman A."/>
            <person name="Dunigan D."/>
            <person name="Gurnon J."/>
            <person name="Ladunga I."/>
            <person name="Lindquist E."/>
            <person name="Lucas S."/>
            <person name="Pangilinan J."/>
            <person name="Proschold T."/>
            <person name="Salamov A."/>
            <person name="Schmutz J."/>
            <person name="Weeks D."/>
            <person name="Yamada T."/>
            <person name="Claverie J.M."/>
            <person name="Grigoriev I."/>
            <person name="Van Etten J."/>
            <person name="Lomsadze A."/>
            <person name="Borodovsky M."/>
        </authorList>
    </citation>
    <scope>NUCLEOTIDE SEQUENCE [LARGE SCALE GENOMIC DNA]</scope>
    <source>
        <strain evidence="2 3">C-169</strain>
    </source>
</reference>
<proteinExistence type="predicted"/>
<gene>
    <name evidence="2" type="ORF">COCSUDRAFT_33753</name>
</gene>
<dbReference type="GeneID" id="17039694"/>
<comment type="caution">
    <text evidence="2">The sequence shown here is derived from an EMBL/GenBank/DDBJ whole genome shotgun (WGS) entry which is preliminary data.</text>
</comment>
<dbReference type="Proteomes" id="UP000007264">
    <property type="component" value="Unassembled WGS sequence"/>
</dbReference>
<name>I0YTJ1_COCSC</name>
<evidence type="ECO:0000313" key="2">
    <source>
        <dbReference type="EMBL" id="EIE21710.1"/>
    </source>
</evidence>
<dbReference type="KEGG" id="csl:COCSUDRAFT_33753"/>
<evidence type="ECO:0000313" key="3">
    <source>
        <dbReference type="Proteomes" id="UP000007264"/>
    </source>
</evidence>